<geneLocation type="mitochondrion" evidence="1"/>
<evidence type="ECO:0000313" key="1">
    <source>
        <dbReference type="EMBL" id="AJF36732.1"/>
    </source>
</evidence>
<keyword evidence="1" id="KW-0496">Mitochondrion</keyword>
<dbReference type="EMBL" id="KP165386">
    <property type="protein sequence ID" value="AJF36732.1"/>
    <property type="molecule type" value="Genomic_DNA"/>
</dbReference>
<sequence length="134" mass="14551">MGNKVVRLYPAPDLAARNYIEEQAPRATSETPLAVQGTTIKPLLSFLIIHHSLGWGVGGGHPSSLLHPLTPDAQATPHTTKKKETSLLKLLGKLTRNYTINQPARGRGAPPPCTLSPIQGIQGKKLHHLYPLIY</sequence>
<protein>
    <submittedName>
        <fullName evidence="1">Uncharacterized protein</fullName>
    </submittedName>
</protein>
<reference evidence="1" key="1">
    <citation type="journal article" date="2014" name="Nucleic Acids Res.">
        <title>Widespread occurrence of organelle genome-encoded 5S rRNAs including permuted molecules.</title>
        <authorList>
            <person name="Valach M."/>
            <person name="Burger G."/>
            <person name="Gray M.W."/>
            <person name="Lang B.F."/>
        </authorList>
    </citation>
    <scope>NUCLEOTIDE SEQUENCE</scope>
    <source>
        <strain evidence="1">NIES-2285</strain>
    </source>
</reference>
<dbReference type="AlphaFoldDB" id="A0A0B5GWI3"/>
<proteinExistence type="predicted"/>
<accession>A0A0B5GWI3</accession>
<gene>
    <name evidence="1" type="primary">orf134</name>
</gene>
<name>A0A0B5GWI3_KLEFL</name>
<organism evidence="1">
    <name type="scientific">Klebsormidium flaccidum</name>
    <name type="common">Filamentous green alga</name>
    <name type="synonym">Ulothrix flaccida</name>
    <dbReference type="NCBI Taxonomy" id="3175"/>
    <lineage>
        <taxon>Eukaryota</taxon>
        <taxon>Viridiplantae</taxon>
        <taxon>Streptophyta</taxon>
        <taxon>Klebsormidiophyceae</taxon>
        <taxon>Klebsormidiales</taxon>
        <taxon>Klebsormidiaceae</taxon>
        <taxon>Klebsormidium</taxon>
    </lineage>
</organism>